<evidence type="ECO:0000259" key="1">
    <source>
        <dbReference type="PROSITE" id="PS51186"/>
    </source>
</evidence>
<reference evidence="2" key="1">
    <citation type="submission" date="2021-01" db="EMBL/GenBank/DDBJ databases">
        <title>Whole genome shotgun sequence of Rugosimonospora africana NBRC 104875.</title>
        <authorList>
            <person name="Komaki H."/>
            <person name="Tamura T."/>
        </authorList>
    </citation>
    <scope>NUCLEOTIDE SEQUENCE</scope>
    <source>
        <strain evidence="2">NBRC 104875</strain>
    </source>
</reference>
<sequence>MRPDTFPVPDHGMSRHPGEVETVITAKIDEDFTRATADSALAAASARFGHTTATRVGALTRHPAYNKARGFNGDDIAYLPAIRSFFTDVGISPLIEVWAGHASATLGRHLAGAGFYAAEVNATLRATASGSSVPALETEPEIRELSNGEDDSIYLETLFDGYGLNSETASAQRAMMAIEHRSPRLRRYLAYVDDRPAAAAALYTTPQAAYFAGAATIPAMRNRGCQSALIRRRLRDTRAGQVVVTTAFGSPSQANLRRLGFTIEHTRTLWRPLTQ</sequence>
<dbReference type="Gene3D" id="3.40.630.30">
    <property type="match status" value="1"/>
</dbReference>
<dbReference type="EMBL" id="BONZ01000051">
    <property type="protein sequence ID" value="GIH17257.1"/>
    <property type="molecule type" value="Genomic_DNA"/>
</dbReference>
<gene>
    <name evidence="2" type="ORF">Raf01_54290</name>
</gene>
<dbReference type="Proteomes" id="UP000642748">
    <property type="component" value="Unassembled WGS sequence"/>
</dbReference>
<organism evidence="2 3">
    <name type="scientific">Rugosimonospora africana</name>
    <dbReference type="NCBI Taxonomy" id="556532"/>
    <lineage>
        <taxon>Bacteria</taxon>
        <taxon>Bacillati</taxon>
        <taxon>Actinomycetota</taxon>
        <taxon>Actinomycetes</taxon>
        <taxon>Micromonosporales</taxon>
        <taxon>Micromonosporaceae</taxon>
        <taxon>Rugosimonospora</taxon>
    </lineage>
</organism>
<dbReference type="GO" id="GO:0016747">
    <property type="term" value="F:acyltransferase activity, transferring groups other than amino-acyl groups"/>
    <property type="evidence" value="ECO:0007669"/>
    <property type="project" value="InterPro"/>
</dbReference>
<dbReference type="PROSITE" id="PS51186">
    <property type="entry name" value="GNAT"/>
    <property type="match status" value="1"/>
</dbReference>
<protein>
    <recommendedName>
        <fullName evidence="1">N-acetyltransferase domain-containing protein</fullName>
    </recommendedName>
</protein>
<proteinExistence type="predicted"/>
<feature type="domain" description="N-acetyltransferase" evidence="1">
    <location>
        <begin position="140"/>
        <end position="275"/>
    </location>
</feature>
<evidence type="ECO:0000313" key="3">
    <source>
        <dbReference type="Proteomes" id="UP000642748"/>
    </source>
</evidence>
<accession>A0A8J3QWD0</accession>
<dbReference type="SUPFAM" id="SSF55729">
    <property type="entry name" value="Acyl-CoA N-acyltransferases (Nat)"/>
    <property type="match status" value="1"/>
</dbReference>
<dbReference type="InterPro" id="IPR000182">
    <property type="entry name" value="GNAT_dom"/>
</dbReference>
<keyword evidence="3" id="KW-1185">Reference proteome</keyword>
<dbReference type="AlphaFoldDB" id="A0A8J3QWD0"/>
<dbReference type="InterPro" id="IPR016181">
    <property type="entry name" value="Acyl_CoA_acyltransferase"/>
</dbReference>
<evidence type="ECO:0000313" key="2">
    <source>
        <dbReference type="EMBL" id="GIH17257.1"/>
    </source>
</evidence>
<comment type="caution">
    <text evidence="2">The sequence shown here is derived from an EMBL/GenBank/DDBJ whole genome shotgun (WGS) entry which is preliminary data.</text>
</comment>
<name>A0A8J3QWD0_9ACTN</name>